<dbReference type="Proteomes" id="UP000288361">
    <property type="component" value="Unassembled WGS sequence"/>
</dbReference>
<reference evidence="1 2" key="1">
    <citation type="journal article" date="2011" name="Front. Microbiol.">
        <title>Genomic signatures of strain selection and enhancement in Bacillus atrophaeus var. globigii, a historical biowarfare simulant.</title>
        <authorList>
            <person name="Gibbons H.S."/>
            <person name="Broomall S.M."/>
            <person name="McNew L.A."/>
            <person name="Daligault H."/>
            <person name="Chapman C."/>
            <person name="Bruce D."/>
            <person name="Karavis M."/>
            <person name="Krepps M."/>
            <person name="McGregor P.A."/>
            <person name="Hong C."/>
            <person name="Park K.H."/>
            <person name="Akmal A."/>
            <person name="Feldman A."/>
            <person name="Lin J.S."/>
            <person name="Chang W.E."/>
            <person name="Higgs B.W."/>
            <person name="Demirev P."/>
            <person name="Lindquist J."/>
            <person name="Liem A."/>
            <person name="Fochler E."/>
            <person name="Read T.D."/>
            <person name="Tapia R."/>
            <person name="Johnson S."/>
            <person name="Bishop-Lilly K.A."/>
            <person name="Detter C."/>
            <person name="Han C."/>
            <person name="Sozhamannan S."/>
            <person name="Rosenzweig C.N."/>
            <person name="Skowronski E.W."/>
        </authorList>
    </citation>
    <scope>NUCLEOTIDE SEQUENCE [LARGE SCALE GENOMIC DNA]</scope>
    <source>
        <strain evidence="1 2">TPS4-2</strain>
    </source>
</reference>
<comment type="caution">
    <text evidence="1">The sequence shown here is derived from an EMBL/GenBank/DDBJ whole genome shotgun (WGS) entry which is preliminary data.</text>
</comment>
<organism evidence="1 2">
    <name type="scientific">Idiomarina piscisalsi</name>
    <dbReference type="NCBI Taxonomy" id="1096243"/>
    <lineage>
        <taxon>Bacteria</taxon>
        <taxon>Pseudomonadati</taxon>
        <taxon>Pseudomonadota</taxon>
        <taxon>Gammaproteobacteria</taxon>
        <taxon>Alteromonadales</taxon>
        <taxon>Idiomarinaceae</taxon>
        <taxon>Idiomarina</taxon>
    </lineage>
</organism>
<evidence type="ECO:0000313" key="2">
    <source>
        <dbReference type="Proteomes" id="UP000288361"/>
    </source>
</evidence>
<dbReference type="RefSeq" id="WP_126752772.1">
    <property type="nucleotide sequence ID" value="NZ_JBHUMT010000016.1"/>
</dbReference>
<dbReference type="InterPro" id="IPR014987">
    <property type="entry name" value="UPF_YfcL"/>
</dbReference>
<dbReference type="AlphaFoldDB" id="A0A432YN60"/>
<protein>
    <recommendedName>
        <fullName evidence="3">YfcL family protein</fullName>
    </recommendedName>
</protein>
<evidence type="ECO:0000313" key="1">
    <source>
        <dbReference type="EMBL" id="RUO62384.1"/>
    </source>
</evidence>
<name>A0A432YN60_9GAMM</name>
<sequence length="91" mass="10012">MDFDQQVEQLETVFDEAVVSGNDDELFASGYLRGHFDLVVAQLEMSGNADADKLMPSLEQAVHDTRHELAPADQAHIKNLMDKLAVKAGGR</sequence>
<evidence type="ECO:0008006" key="3">
    <source>
        <dbReference type="Google" id="ProtNLM"/>
    </source>
</evidence>
<dbReference type="Pfam" id="PF08891">
    <property type="entry name" value="YfcL"/>
    <property type="match status" value="1"/>
</dbReference>
<gene>
    <name evidence="1" type="ORF">CWI73_10735</name>
</gene>
<dbReference type="EMBL" id="PIQA01000012">
    <property type="protein sequence ID" value="RUO62384.1"/>
    <property type="molecule type" value="Genomic_DNA"/>
</dbReference>
<proteinExistence type="predicted"/>
<accession>A0A432YN60</accession>